<sequence length="152" mass="17435">MSSPCIYEHVKNAVQEAHGDYGRACLARSFRVKYVNPVTGVAFIGCGRDNYRMLWSSITFIKKIQNKRCMCRVLHVGGTLRSCQKFVIRHNKEQLLQLLEQCKTPGEQRKVAKAIDKAEKYEMSLDPIEVMKRKASAKKSYSKPSLEEFDTD</sequence>
<protein>
    <recommendedName>
        <fullName evidence="5 6">Ribonuclease P/MRP protein subunit POP5</fullName>
    </recommendedName>
</protein>
<reference evidence="7 8" key="1">
    <citation type="submission" date="2022-05" db="EMBL/GenBank/DDBJ databases">
        <authorList>
            <consortium name="Genoscope - CEA"/>
            <person name="William W."/>
        </authorList>
    </citation>
    <scope>NUCLEOTIDE SEQUENCE [LARGE SCALE GENOMIC DNA]</scope>
</reference>
<accession>A0ABN8SLM1</accession>
<comment type="subcellular location">
    <subcellularLocation>
        <location evidence="6">Nucleus</location>
        <location evidence="6">Nucleolus</location>
    </subcellularLocation>
</comment>
<dbReference type="PANTHER" id="PTHR48414:SF1">
    <property type="entry name" value="POP5 HOMOLOG, RIBONUCLEASE P_MRP SUBUNIT"/>
    <property type="match status" value="1"/>
</dbReference>
<evidence type="ECO:0000256" key="6">
    <source>
        <dbReference type="PIRNR" id="PIRNR023803"/>
    </source>
</evidence>
<evidence type="ECO:0000313" key="8">
    <source>
        <dbReference type="Proteomes" id="UP001159427"/>
    </source>
</evidence>
<evidence type="ECO:0000256" key="5">
    <source>
        <dbReference type="ARBA" id="ARBA00044198"/>
    </source>
</evidence>
<name>A0ABN8SLM1_9CNID</name>
<proteinExistence type="inferred from homology"/>
<dbReference type="InterPro" id="IPR002759">
    <property type="entry name" value="Pop5/Rpp14/Rnp2-like"/>
</dbReference>
<evidence type="ECO:0000313" key="7">
    <source>
        <dbReference type="EMBL" id="CAH3192512.1"/>
    </source>
</evidence>
<dbReference type="EMBL" id="CALNXI010003205">
    <property type="protein sequence ID" value="CAH3192512.1"/>
    <property type="molecule type" value="Genomic_DNA"/>
</dbReference>
<evidence type="ECO:0000256" key="3">
    <source>
        <dbReference type="ARBA" id="ARBA00022694"/>
    </source>
</evidence>
<evidence type="ECO:0000256" key="4">
    <source>
        <dbReference type="ARBA" id="ARBA00023242"/>
    </source>
</evidence>
<dbReference type="Proteomes" id="UP001159427">
    <property type="component" value="Unassembled WGS sequence"/>
</dbReference>
<dbReference type="Pfam" id="PF01900">
    <property type="entry name" value="RNase_P_Rpp14"/>
    <property type="match status" value="1"/>
</dbReference>
<comment type="function">
    <text evidence="6">Component of ribonuclease P, a protein complex that generates mature tRNA molecules by cleaving their 5'-ends.</text>
</comment>
<dbReference type="PANTHER" id="PTHR48414">
    <property type="entry name" value="POP5 HOMOLOG, RIBONUCLEASE P_MRP SUBUNIT"/>
    <property type="match status" value="1"/>
</dbReference>
<comment type="caution">
    <text evidence="7">The sequence shown here is derived from an EMBL/GenBank/DDBJ whole genome shotgun (WGS) entry which is preliminary data.</text>
</comment>
<dbReference type="SUPFAM" id="SSF160350">
    <property type="entry name" value="Rnp2-like"/>
    <property type="match status" value="1"/>
</dbReference>
<dbReference type="InterPro" id="IPR016819">
    <property type="entry name" value="RNase_P/MRP_POP5"/>
</dbReference>
<evidence type="ECO:0000256" key="1">
    <source>
        <dbReference type="ARBA" id="ARBA00010800"/>
    </source>
</evidence>
<evidence type="ECO:0000256" key="2">
    <source>
        <dbReference type="ARBA" id="ARBA00022552"/>
    </source>
</evidence>
<keyword evidence="8" id="KW-1185">Reference proteome</keyword>
<gene>
    <name evidence="7" type="ORF">PEVE_00024063</name>
</gene>
<keyword evidence="2" id="KW-0698">rRNA processing</keyword>
<dbReference type="Gene3D" id="3.30.70.3250">
    <property type="entry name" value="Ribonuclease P, Pop5 subunit"/>
    <property type="match status" value="1"/>
</dbReference>
<comment type="similarity">
    <text evidence="1 6">Belongs to the eukaryotic/archaeal RNase P protein component 2 family.</text>
</comment>
<organism evidence="7 8">
    <name type="scientific">Porites evermanni</name>
    <dbReference type="NCBI Taxonomy" id="104178"/>
    <lineage>
        <taxon>Eukaryota</taxon>
        <taxon>Metazoa</taxon>
        <taxon>Cnidaria</taxon>
        <taxon>Anthozoa</taxon>
        <taxon>Hexacorallia</taxon>
        <taxon>Scleractinia</taxon>
        <taxon>Fungiina</taxon>
        <taxon>Poritidae</taxon>
        <taxon>Porites</taxon>
    </lineage>
</organism>
<keyword evidence="3 6" id="KW-0819">tRNA processing</keyword>
<dbReference type="PIRSF" id="PIRSF023803">
    <property type="entry name" value="Ribonuclease_P_prd"/>
    <property type="match status" value="1"/>
</dbReference>
<keyword evidence="4 6" id="KW-0539">Nucleus</keyword>
<dbReference type="InterPro" id="IPR038085">
    <property type="entry name" value="Rnp2-like_sf"/>
</dbReference>